<evidence type="ECO:0000256" key="1">
    <source>
        <dbReference type="ARBA" id="ARBA00008857"/>
    </source>
</evidence>
<protein>
    <submittedName>
        <fullName evidence="6">Tyrosine-type recombinase/integrase</fullName>
    </submittedName>
</protein>
<evidence type="ECO:0000259" key="5">
    <source>
        <dbReference type="PROSITE" id="PS51898"/>
    </source>
</evidence>
<sequence>MPKLAKQLTDPAARKAIIKPEPYTLASGNGLFLLVLPTGSKQWQVRYRTPEGQRSKKIIGIYPDVSIAQAHVLADGLHQAARMGLEVTGLYDDLKAKRKSTTDAEIEAQRQEQDRLQHCFTVISDRWLDDRRAGWQKATYDKNQFIVRKKLQPGIGNLDVRTMASKDVVDLLREIAAQTPSIAPKARQCINGVIEYCILRGLRGDDQVLRLKGVFPKLKGGHMPAITKYQEIGALMRAIDAYPGRVVRCALLLAAYTALRPGVVASAKWEEMDLEQGEWHIPGKEADGSNRMKTGNDHIVSLPTQALEALKEMQQFAGGPFVFPGVGNRNNPHIHRDALSKALRDMGFAGKHSTHGFRAMLRTVARERLKVDLDVLEAQLAHAKKDQIQSAYDRTDFAEERKSVMQAWADYLDELKVGAQVIQLKQA</sequence>
<name>A0ABW8GGX8_9PROT</name>
<comment type="caution">
    <text evidence="6">The sequence shown here is derived from an EMBL/GenBank/DDBJ whole genome shotgun (WGS) entry which is preliminary data.</text>
</comment>
<dbReference type="Gene3D" id="3.30.160.390">
    <property type="entry name" value="Integrase, DNA-binding domain"/>
    <property type="match status" value="1"/>
</dbReference>
<dbReference type="Gene3D" id="1.10.150.130">
    <property type="match status" value="1"/>
</dbReference>
<keyword evidence="2" id="KW-0229">DNA integration</keyword>
<dbReference type="InterPro" id="IPR013762">
    <property type="entry name" value="Integrase-like_cat_sf"/>
</dbReference>
<reference evidence="6 7" key="1">
    <citation type="submission" date="2024-11" db="EMBL/GenBank/DDBJ databases">
        <authorList>
            <person name="Kaparullina E.N."/>
            <person name="Delegan Y.A."/>
            <person name="Doronina N.V."/>
        </authorList>
    </citation>
    <scope>NUCLEOTIDE SEQUENCE [LARGE SCALE GENOMIC DNA]</scope>
    <source>
        <strain evidence="6 7">7sh_L</strain>
    </source>
</reference>
<comment type="similarity">
    <text evidence="1">Belongs to the 'phage' integrase family.</text>
</comment>
<evidence type="ECO:0000256" key="4">
    <source>
        <dbReference type="ARBA" id="ARBA00023172"/>
    </source>
</evidence>
<evidence type="ECO:0000313" key="7">
    <source>
        <dbReference type="Proteomes" id="UP001617669"/>
    </source>
</evidence>
<dbReference type="CDD" id="cd00801">
    <property type="entry name" value="INT_P4_C"/>
    <property type="match status" value="1"/>
</dbReference>
<keyword evidence="7" id="KW-1185">Reference proteome</keyword>
<dbReference type="PANTHER" id="PTHR30629">
    <property type="entry name" value="PROPHAGE INTEGRASE"/>
    <property type="match status" value="1"/>
</dbReference>
<dbReference type="InterPro" id="IPR053876">
    <property type="entry name" value="Phage_int_M"/>
</dbReference>
<keyword evidence="3" id="KW-0238">DNA-binding</keyword>
<dbReference type="Pfam" id="PF22022">
    <property type="entry name" value="Phage_int_M"/>
    <property type="match status" value="1"/>
</dbReference>
<proteinExistence type="inferred from homology"/>
<gene>
    <name evidence="6" type="ORF">ACIKP9_00125</name>
</gene>
<dbReference type="Gene3D" id="1.10.443.10">
    <property type="entry name" value="Intergrase catalytic core"/>
    <property type="match status" value="1"/>
</dbReference>
<dbReference type="PROSITE" id="PS51898">
    <property type="entry name" value="TYR_RECOMBINASE"/>
    <property type="match status" value="1"/>
</dbReference>
<dbReference type="InterPro" id="IPR011010">
    <property type="entry name" value="DNA_brk_join_enz"/>
</dbReference>
<dbReference type="SUPFAM" id="SSF56349">
    <property type="entry name" value="DNA breaking-rejoining enzymes"/>
    <property type="match status" value="1"/>
</dbReference>
<dbReference type="Pfam" id="PF13356">
    <property type="entry name" value="Arm-DNA-bind_3"/>
    <property type="match status" value="1"/>
</dbReference>
<dbReference type="InterPro" id="IPR050808">
    <property type="entry name" value="Phage_Integrase"/>
</dbReference>
<keyword evidence="4" id="KW-0233">DNA recombination</keyword>
<dbReference type="EMBL" id="JBIWXY010000001">
    <property type="protein sequence ID" value="MFJ5444625.1"/>
    <property type="molecule type" value="Genomic_DNA"/>
</dbReference>
<dbReference type="RefSeq" id="WP_400877664.1">
    <property type="nucleotide sequence ID" value="NZ_JBIWXY010000001.1"/>
</dbReference>
<dbReference type="InterPro" id="IPR025166">
    <property type="entry name" value="Integrase_DNA_bind_dom"/>
</dbReference>
<evidence type="ECO:0000256" key="2">
    <source>
        <dbReference type="ARBA" id="ARBA00022908"/>
    </source>
</evidence>
<dbReference type="InterPro" id="IPR010998">
    <property type="entry name" value="Integrase_recombinase_N"/>
</dbReference>
<organism evidence="6 7">
    <name type="scientific">Methylobacillus methanolivorans</name>
    <dbReference type="NCBI Taxonomy" id="1848927"/>
    <lineage>
        <taxon>Bacteria</taxon>
        <taxon>Pseudomonadati</taxon>
        <taxon>Pseudomonadota</taxon>
        <taxon>Betaproteobacteria</taxon>
        <taxon>Nitrosomonadales</taxon>
        <taxon>Methylophilaceae</taxon>
        <taxon>Methylobacillus</taxon>
    </lineage>
</organism>
<dbReference type="Proteomes" id="UP001617669">
    <property type="component" value="Unassembled WGS sequence"/>
</dbReference>
<evidence type="ECO:0000313" key="6">
    <source>
        <dbReference type="EMBL" id="MFJ5444625.1"/>
    </source>
</evidence>
<dbReference type="Pfam" id="PF00589">
    <property type="entry name" value="Phage_integrase"/>
    <property type="match status" value="1"/>
</dbReference>
<feature type="domain" description="Tyr recombinase" evidence="5">
    <location>
        <begin position="222"/>
        <end position="405"/>
    </location>
</feature>
<dbReference type="PANTHER" id="PTHR30629:SF2">
    <property type="entry name" value="PROPHAGE INTEGRASE INTS-RELATED"/>
    <property type="match status" value="1"/>
</dbReference>
<evidence type="ECO:0000256" key="3">
    <source>
        <dbReference type="ARBA" id="ARBA00023125"/>
    </source>
</evidence>
<dbReference type="InterPro" id="IPR038488">
    <property type="entry name" value="Integrase_DNA-bd_sf"/>
</dbReference>
<accession>A0ABW8GGX8</accession>
<dbReference type="InterPro" id="IPR002104">
    <property type="entry name" value="Integrase_catalytic"/>
</dbReference>